<name>X1NYF3_9ZZZZ</name>
<gene>
    <name evidence="1" type="ORF">S06H3_61026</name>
</gene>
<proteinExistence type="predicted"/>
<evidence type="ECO:0000313" key="1">
    <source>
        <dbReference type="EMBL" id="GAI49067.1"/>
    </source>
</evidence>
<dbReference type="InterPro" id="IPR027417">
    <property type="entry name" value="P-loop_NTPase"/>
</dbReference>
<dbReference type="Gene3D" id="3.40.50.300">
    <property type="entry name" value="P-loop containing nucleotide triphosphate hydrolases"/>
    <property type="match status" value="1"/>
</dbReference>
<dbReference type="AlphaFoldDB" id="X1NYF3"/>
<dbReference type="SUPFAM" id="SSF52540">
    <property type="entry name" value="P-loop containing nucleoside triphosphate hydrolases"/>
    <property type="match status" value="1"/>
</dbReference>
<dbReference type="InterPro" id="IPR035897">
    <property type="entry name" value="Toll_tir_struct_dom_sf"/>
</dbReference>
<accession>X1NYF3</accession>
<feature type="non-terminal residue" evidence="1">
    <location>
        <position position="178"/>
    </location>
</feature>
<reference evidence="1" key="1">
    <citation type="journal article" date="2014" name="Front. Microbiol.">
        <title>High frequency of phylogenetically diverse reductive dehalogenase-homologous genes in deep subseafloor sedimentary metagenomes.</title>
        <authorList>
            <person name="Kawai M."/>
            <person name="Futagami T."/>
            <person name="Toyoda A."/>
            <person name="Takaki Y."/>
            <person name="Nishi S."/>
            <person name="Hori S."/>
            <person name="Arai W."/>
            <person name="Tsubouchi T."/>
            <person name="Morono Y."/>
            <person name="Uchiyama I."/>
            <person name="Ito T."/>
            <person name="Fujiyama A."/>
            <person name="Inagaki F."/>
            <person name="Takami H."/>
        </authorList>
    </citation>
    <scope>NUCLEOTIDE SEQUENCE</scope>
    <source>
        <strain evidence="1">Expedition CK06-06</strain>
    </source>
</reference>
<protein>
    <submittedName>
        <fullName evidence="1">Uncharacterized protein</fullName>
    </submittedName>
</protein>
<dbReference type="SUPFAM" id="SSF52200">
    <property type="entry name" value="Toll/Interleukin receptor TIR domain"/>
    <property type="match status" value="1"/>
</dbReference>
<sequence length="178" mass="20872">CSDNCKKEKKKALELRKKKGIPVIPIILSHCGWLDDKDISKLLALPTDGTPVSRFQDRNEAWLDVYTGLKKLIEKEIKINQLRIKEEYEIFLQDTEILTKAHSQKERVFLDDIFIYPDLYKYDTLKEYEEKISSEELINNLLDYPEIVIAGEDQSGKTTLCKIIFKELRNKNYVPVYV</sequence>
<comment type="caution">
    <text evidence="1">The sequence shown here is derived from an EMBL/GenBank/DDBJ whole genome shotgun (WGS) entry which is preliminary data.</text>
</comment>
<organism evidence="1">
    <name type="scientific">marine sediment metagenome</name>
    <dbReference type="NCBI Taxonomy" id="412755"/>
    <lineage>
        <taxon>unclassified sequences</taxon>
        <taxon>metagenomes</taxon>
        <taxon>ecological metagenomes</taxon>
    </lineage>
</organism>
<dbReference type="EMBL" id="BARV01039916">
    <property type="protein sequence ID" value="GAI49067.1"/>
    <property type="molecule type" value="Genomic_DNA"/>
</dbReference>
<feature type="non-terminal residue" evidence="1">
    <location>
        <position position="1"/>
    </location>
</feature>